<dbReference type="PANTHER" id="PTHR33841:SF1">
    <property type="entry name" value="DNA METHYLTRANSFERASE A"/>
    <property type="match status" value="1"/>
</dbReference>
<dbReference type="GO" id="GO:0032259">
    <property type="term" value="P:methylation"/>
    <property type="evidence" value="ECO:0007669"/>
    <property type="project" value="UniProtKB-KW"/>
</dbReference>
<dbReference type="InterPro" id="IPR002052">
    <property type="entry name" value="DNA_methylase_N6_adenine_CS"/>
</dbReference>
<dbReference type="RefSeq" id="WP_366232938.1">
    <property type="nucleotide sequence ID" value="NZ_JBFBMH010000013.1"/>
</dbReference>
<evidence type="ECO:0000256" key="3">
    <source>
        <dbReference type="ARBA" id="ARBA00022679"/>
    </source>
</evidence>
<dbReference type="Gene3D" id="3.40.50.150">
    <property type="entry name" value="Vaccinia Virus protein VP39"/>
    <property type="match status" value="1"/>
</dbReference>
<evidence type="ECO:0000256" key="5">
    <source>
        <dbReference type="ARBA" id="ARBA00047942"/>
    </source>
</evidence>
<dbReference type="GO" id="GO:0009007">
    <property type="term" value="F:site-specific DNA-methyltransferase (adenine-specific) activity"/>
    <property type="evidence" value="ECO:0007669"/>
    <property type="project" value="UniProtKB-EC"/>
</dbReference>
<gene>
    <name evidence="7" type="primary">pglX</name>
    <name evidence="7" type="ORF">AB0301_10215</name>
</gene>
<sequence>MDTVLLKGFAAGARVDLVKEVGARLDVVLESGSVARVEAPGSIAALERTVRNDGRDAVVDRVAYTWFNRIIALRFMDANGYTGVGVVSPEAGKFSGQPQVLSDAKGGEFDAGVVGAKTQATITALLNGTRQSADPQGEAYGLLLETYCRFWNKAMPFMFEREGDYTELLMPTALLAANSVRDRAVRTLTDEVCREVEVIGWLYQFYISERKAEVFAGFKKNKKAGAAEIPAATQLFTPHWIVRYLVENSLGRLWLLNHPESRLAEQMDYYIPAVDEETNFLKVSSPEELKIIDPAAGSGHMLTYAFDLLYAIYEEQAYSPSEIPGKILEHNLYGAEIDPRAGALAAFALTMKAAKRRKLFLKNPVQPHICVLENIRFEQADLDFLWSLTSGSVIRSDVDAFWNAFEHADTFGSLIQLNETLIPVLVSVAELLESTGNLLATPARRVLEQAEQLSTRYHVVVANPPYMGTRNMNDHLREFAERHFPVSTGDLCTMFLDRSVELALQGGLAALVVSESWLFNASYEDLREEIVRRAPPFLTACIDKSAFGVRLNTAATVLKRGTSREVAQFFRVAKEHIAAAPIAGLPPLGEKVVAVRIDSFADVPGGAFTFDMPAPLLALYKTSPTVGSKLDAKQGLATADNGRFVRFWWEVSGDRVTRDSLDRTSALDAGGRWFPYNKGGTPTPWWGNQDHVVNWESDGREVRAFGTESGGRPRSAVRNPDFYFKPSVTWSNIGSGGARFRAIPAGFVFDVAGMSVFARSSDEQLGLLGYLNSTFVRNGLDVLAPTLNYQVGDVARLPLVLGQGDNERVSELVQLSRSMWGENETAHAFQVHVAANGSKGRLRAIVETVHRERLLRSARIAELEKASDEYWSHRVLALSGGDAKHVHHHVPRPLDLPSASEDAQTLVSYGVGCMFGRFSLDATGLVLANQGDTLQEYLAKVPSPSFMPDVDGVIPVVDGEWFEDDIVAKFRKFLRVAFGDEHFEENLQFVTDSLGVKDLRDYFVKSFYKDHVQRYKKRPIYWKFSSPRGSFNALVYLHRYNPSTVSTVLNEYLREFIKKFEVSLEQQERIVVSGASNREIAVAQKEAERLRKVLIELGDYERDLYDLASHQIELDLDDGVLVNYQKLGAALKDIGLKKGGENA</sequence>
<feature type="domain" description="Type II methyltransferase M.TaqI-like" evidence="6">
    <location>
        <begin position="330"/>
        <end position="528"/>
    </location>
</feature>
<keyword evidence="8" id="KW-1185">Reference proteome</keyword>
<dbReference type="PROSITE" id="PS00092">
    <property type="entry name" value="N6_MTASE"/>
    <property type="match status" value="1"/>
</dbReference>
<evidence type="ECO:0000259" key="6">
    <source>
        <dbReference type="Pfam" id="PF07669"/>
    </source>
</evidence>
<dbReference type="InterPro" id="IPR047939">
    <property type="entry name" value="BREX_1_PglX"/>
</dbReference>
<comment type="catalytic activity">
    <reaction evidence="5">
        <text>a 2'-deoxyadenosine in DNA + S-adenosyl-L-methionine = an N(6)-methyl-2'-deoxyadenosine in DNA + S-adenosyl-L-homocysteine + H(+)</text>
        <dbReference type="Rhea" id="RHEA:15197"/>
        <dbReference type="Rhea" id="RHEA-COMP:12418"/>
        <dbReference type="Rhea" id="RHEA-COMP:12419"/>
        <dbReference type="ChEBI" id="CHEBI:15378"/>
        <dbReference type="ChEBI" id="CHEBI:57856"/>
        <dbReference type="ChEBI" id="CHEBI:59789"/>
        <dbReference type="ChEBI" id="CHEBI:90615"/>
        <dbReference type="ChEBI" id="CHEBI:90616"/>
        <dbReference type="EC" id="2.1.1.72"/>
    </reaction>
</comment>
<dbReference type="NCBIfam" id="NF033452">
    <property type="entry name" value="BREX_1_MTaseX"/>
    <property type="match status" value="1"/>
</dbReference>
<evidence type="ECO:0000313" key="7">
    <source>
        <dbReference type="EMBL" id="MEW1975434.1"/>
    </source>
</evidence>
<accession>A0ABV3LHP3</accession>
<evidence type="ECO:0000313" key="8">
    <source>
        <dbReference type="Proteomes" id="UP001553715"/>
    </source>
</evidence>
<dbReference type="InterPro" id="IPR050953">
    <property type="entry name" value="N4_N6_ade-DNA_methylase"/>
</dbReference>
<keyword evidence="4" id="KW-0949">S-adenosyl-L-methionine</keyword>
<dbReference type="Proteomes" id="UP001553715">
    <property type="component" value="Unassembled WGS sequence"/>
</dbReference>
<evidence type="ECO:0000256" key="2">
    <source>
        <dbReference type="ARBA" id="ARBA00022603"/>
    </source>
</evidence>
<dbReference type="PRINTS" id="PR00507">
    <property type="entry name" value="N12N6MTFRASE"/>
</dbReference>
<organism evidence="7 8">
    <name type="scientific">Microbacterium profundi</name>
    <dbReference type="NCBI Taxonomy" id="450380"/>
    <lineage>
        <taxon>Bacteria</taxon>
        <taxon>Bacillati</taxon>
        <taxon>Actinomycetota</taxon>
        <taxon>Actinomycetes</taxon>
        <taxon>Micrococcales</taxon>
        <taxon>Microbacteriaceae</taxon>
        <taxon>Microbacterium</taxon>
    </lineage>
</organism>
<dbReference type="Pfam" id="PF07669">
    <property type="entry name" value="Eco57I"/>
    <property type="match status" value="1"/>
</dbReference>
<keyword evidence="3 7" id="KW-0808">Transferase</keyword>
<evidence type="ECO:0000256" key="1">
    <source>
        <dbReference type="ARBA" id="ARBA00011900"/>
    </source>
</evidence>
<dbReference type="SUPFAM" id="SSF53335">
    <property type="entry name" value="S-adenosyl-L-methionine-dependent methyltransferases"/>
    <property type="match status" value="1"/>
</dbReference>
<dbReference type="InterPro" id="IPR029063">
    <property type="entry name" value="SAM-dependent_MTases_sf"/>
</dbReference>
<evidence type="ECO:0000256" key="4">
    <source>
        <dbReference type="ARBA" id="ARBA00022691"/>
    </source>
</evidence>
<reference evidence="7 8" key="1">
    <citation type="submission" date="2024-06" db="EMBL/GenBank/DDBJ databases">
        <title>The Natural Products Discovery Center: Release of the First 8490 Sequenced Strains for Exploring Actinobacteria Biosynthetic Diversity.</title>
        <authorList>
            <person name="Kalkreuter E."/>
            <person name="Kautsar S.A."/>
            <person name="Yang D."/>
            <person name="Bader C.D."/>
            <person name="Teijaro C.N."/>
            <person name="Fluegel L."/>
            <person name="Davis C.M."/>
            <person name="Simpson J.R."/>
            <person name="Lauterbach L."/>
            <person name="Steele A.D."/>
            <person name="Gui C."/>
            <person name="Meng S."/>
            <person name="Li G."/>
            <person name="Viehrig K."/>
            <person name="Ye F."/>
            <person name="Su P."/>
            <person name="Kiefer A.F."/>
            <person name="Nichols A."/>
            <person name="Cepeda A.J."/>
            <person name="Yan W."/>
            <person name="Fan B."/>
            <person name="Jiang Y."/>
            <person name="Adhikari A."/>
            <person name="Zheng C.-J."/>
            <person name="Schuster L."/>
            <person name="Cowan T.M."/>
            <person name="Smanski M.J."/>
            <person name="Chevrette M.G."/>
            <person name="De Carvalho L.P.S."/>
            <person name="Shen B."/>
        </authorList>
    </citation>
    <scope>NUCLEOTIDE SEQUENCE [LARGE SCALE GENOMIC DNA]</scope>
    <source>
        <strain evidence="7 8">NPDC077434</strain>
    </source>
</reference>
<dbReference type="InterPro" id="IPR011639">
    <property type="entry name" value="MethylTrfase_TaqI-like_dom"/>
</dbReference>
<protein>
    <recommendedName>
        <fullName evidence="1">site-specific DNA-methyltransferase (adenine-specific)</fullName>
        <ecNumber evidence="1">2.1.1.72</ecNumber>
    </recommendedName>
</protein>
<name>A0ABV3LHP3_9MICO</name>
<keyword evidence="2 7" id="KW-0489">Methyltransferase</keyword>
<proteinExistence type="predicted"/>
<dbReference type="PANTHER" id="PTHR33841">
    <property type="entry name" value="DNA METHYLTRANSFERASE YEEA-RELATED"/>
    <property type="match status" value="1"/>
</dbReference>
<dbReference type="EC" id="2.1.1.72" evidence="1"/>
<dbReference type="EMBL" id="JBFBMH010000013">
    <property type="protein sequence ID" value="MEW1975434.1"/>
    <property type="molecule type" value="Genomic_DNA"/>
</dbReference>
<comment type="caution">
    <text evidence="7">The sequence shown here is derived from an EMBL/GenBank/DDBJ whole genome shotgun (WGS) entry which is preliminary data.</text>
</comment>